<dbReference type="EMBL" id="JAJIRN010000010">
    <property type="protein sequence ID" value="MCV2370780.1"/>
    <property type="molecule type" value="Genomic_DNA"/>
</dbReference>
<evidence type="ECO:0000313" key="3">
    <source>
        <dbReference type="Proteomes" id="UP001209701"/>
    </source>
</evidence>
<gene>
    <name evidence="2" type="ORF">LNV07_22060</name>
</gene>
<sequence length="915" mass="90807">MNRSASANFRRLPPHVAIGLALAACAVGSAQAATVTFTGANGALWSSTSSWVGGLGPVNGDDAVVGSSGASSRTASFASVMTGAGLNLLNLDYGSTINQSLTGSAMIAVTESIGSGQAQISTYNQSGGSNTTGRLFVGGYQGAGSGVYNLSAGSLNVGTAAVAGDVDIGWYYSSTGAFNQSGGTTTVLGQFRAGYDNLGTSGTVTLKGGSFNVRDQVTIGVFGTGSFTQSGGSATIGALMLGYQGDSQGKGSYILNSNDGAASLNSGWVDIGVGGGASSFTQAGNTTHQVAGRLRAGKAGSYTLNGGTLSAGKLSIEAGGVITQTGGTLNLVNSADSSKAGSFVWTGGALHFSGDASFADASLLARNTTLTGAMSLRVDGMLTQNDASVLNLAGGQLQVGSATLSGQVSVGQGSTLSTTTRLSNVGSLQLAGGSLSGAGLLFNVTELNGHGRIAGTGGFINAGLLTQSGGDLILSNTGVNENRGSWNLLAGRQLELGLDTQLDNAGQLNLNGGAVVGSGVLLNTSLGSISGNGSIASGFVNFGSLVVDKGQTRIDQSFVNRGQILLGANTATLAGAQIGNHGLIQGLGRITSDISNIDPVGMIEAQGGTLTLAGRIVSPNGGTLAAGSGAKLLISQGLASNAGQIQLAGGTLDNNGKAMVNQAGASINGFGTLSSGTLSNQGQIFLSGGTSALRANIVAGAGSQIILSGLSNTTFYGTLEVQKDAELRVTEGSIATFAAKVQQRNGADVNGDGKMFFEGGLAIGNSPGYGYIQGSVTFASSNTYMAEIGGINACTALGCAEGSPLLDSSFDKLVVGGNFKMGGKLTLTSWNGFVAQAGQSFDLLDWGTSSGTFKSIDATGFMLAEGTQLDFSQLYTNGTITVTAVPEPGSWALMLAGLLGVGAIAKRRRAAPAAV</sequence>
<dbReference type="InterPro" id="IPR013424">
    <property type="entry name" value="Ice-binding_C"/>
</dbReference>
<dbReference type="Proteomes" id="UP001209701">
    <property type="component" value="Unassembled WGS sequence"/>
</dbReference>
<reference evidence="2 3" key="1">
    <citation type="submission" date="2021-11" db="EMBL/GenBank/DDBJ databases">
        <authorList>
            <person name="Liang Q."/>
            <person name="Mou H."/>
            <person name="Liu Z."/>
        </authorList>
    </citation>
    <scope>NUCLEOTIDE SEQUENCE [LARGE SCALE GENOMIC DNA]</scope>
    <source>
        <strain evidence="2 3">CHU3</strain>
    </source>
</reference>
<organism evidence="2 3">
    <name type="scientific">Roseateles oligotrophus</name>
    <dbReference type="NCBI Taxonomy" id="1769250"/>
    <lineage>
        <taxon>Bacteria</taxon>
        <taxon>Pseudomonadati</taxon>
        <taxon>Pseudomonadota</taxon>
        <taxon>Betaproteobacteria</taxon>
        <taxon>Burkholderiales</taxon>
        <taxon>Sphaerotilaceae</taxon>
        <taxon>Roseateles</taxon>
    </lineage>
</organism>
<proteinExistence type="predicted"/>
<comment type="caution">
    <text evidence="2">The sequence shown here is derived from an EMBL/GenBank/DDBJ whole genome shotgun (WGS) entry which is preliminary data.</text>
</comment>
<feature type="chain" id="PRO_5045368688" evidence="1">
    <location>
        <begin position="33"/>
        <end position="915"/>
    </location>
</feature>
<name>A0ABT2YLL2_9BURK</name>
<dbReference type="RefSeq" id="WP_263573368.1">
    <property type="nucleotide sequence ID" value="NZ_JAJIRN010000010.1"/>
</dbReference>
<dbReference type="NCBIfam" id="TIGR02595">
    <property type="entry name" value="PEP_CTERM"/>
    <property type="match status" value="1"/>
</dbReference>
<keyword evidence="3" id="KW-1185">Reference proteome</keyword>
<evidence type="ECO:0000256" key="1">
    <source>
        <dbReference type="SAM" id="SignalP"/>
    </source>
</evidence>
<dbReference type="PROSITE" id="PS51257">
    <property type="entry name" value="PROKAR_LIPOPROTEIN"/>
    <property type="match status" value="1"/>
</dbReference>
<protein>
    <submittedName>
        <fullName evidence="2">PEP-CTERM sorting domain-containing protein</fullName>
    </submittedName>
</protein>
<accession>A0ABT2YLL2</accession>
<evidence type="ECO:0000313" key="2">
    <source>
        <dbReference type="EMBL" id="MCV2370780.1"/>
    </source>
</evidence>
<keyword evidence="1" id="KW-0732">Signal</keyword>
<feature type="signal peptide" evidence="1">
    <location>
        <begin position="1"/>
        <end position="32"/>
    </location>
</feature>